<proteinExistence type="predicted"/>
<gene>
    <name evidence="4" type="ORF">P43SY_006503</name>
</gene>
<feature type="transmembrane region" description="Helical" evidence="2">
    <location>
        <begin position="133"/>
        <end position="154"/>
    </location>
</feature>
<dbReference type="AlphaFoldDB" id="A0AAD5LU00"/>
<feature type="region of interest" description="Disordered" evidence="1">
    <location>
        <begin position="284"/>
        <end position="311"/>
    </location>
</feature>
<dbReference type="EMBL" id="JAKCXM010000667">
    <property type="protein sequence ID" value="KAJ0392307.1"/>
    <property type="molecule type" value="Genomic_DNA"/>
</dbReference>
<protein>
    <recommendedName>
        <fullName evidence="3">MHYT domain-containing protein</fullName>
    </recommendedName>
</protein>
<sequence>MSTPEHTIHQHWSGQTILLSYVIAVTGSYSTIQLMEQWRKTEKPVTKLSLMWLAATTLGGCGIWSMHFTGMQALQMRLEDGTLIEVNFEGGMTLLSLLFAVLGVFVGLLIASKDPFFLEIESSRRRELLFNALFSRLWRILGGGIFAALGVLAMHYCGMTAQRTNATMTFDSKVVFASSLVALFAASAAFWILFRGLTFWPHYESLRLGSALIMGVAVCGTHYCGMGAARYEYSAENMQERSRFLFSGDSASEIASHASLLVSYWLSSFAVVVTLRKEIASSATSKNGTTAGKSRAGPSMGNASATHSEHNPHSLYLSAKKIASVVPAPASPAPKPRA</sequence>
<keyword evidence="2" id="KW-1133">Transmembrane helix</keyword>
<name>A0AAD5LU00_PYTIN</name>
<evidence type="ECO:0000259" key="3">
    <source>
        <dbReference type="PROSITE" id="PS50924"/>
    </source>
</evidence>
<evidence type="ECO:0000313" key="5">
    <source>
        <dbReference type="Proteomes" id="UP001209570"/>
    </source>
</evidence>
<feature type="transmembrane region" description="Helical" evidence="2">
    <location>
        <begin position="90"/>
        <end position="112"/>
    </location>
</feature>
<dbReference type="PROSITE" id="PS50924">
    <property type="entry name" value="MHYT"/>
    <property type="match status" value="1"/>
</dbReference>
<dbReference type="Proteomes" id="UP001209570">
    <property type="component" value="Unassembled WGS sequence"/>
</dbReference>
<organism evidence="4 5">
    <name type="scientific">Pythium insidiosum</name>
    <name type="common">Pythiosis disease agent</name>
    <dbReference type="NCBI Taxonomy" id="114742"/>
    <lineage>
        <taxon>Eukaryota</taxon>
        <taxon>Sar</taxon>
        <taxon>Stramenopiles</taxon>
        <taxon>Oomycota</taxon>
        <taxon>Peronosporomycetes</taxon>
        <taxon>Pythiales</taxon>
        <taxon>Pythiaceae</taxon>
        <taxon>Pythium</taxon>
    </lineage>
</organism>
<evidence type="ECO:0000313" key="4">
    <source>
        <dbReference type="EMBL" id="KAJ0392307.1"/>
    </source>
</evidence>
<accession>A0AAD5LU00</accession>
<dbReference type="Pfam" id="PF03707">
    <property type="entry name" value="MHYT"/>
    <property type="match status" value="2"/>
</dbReference>
<keyword evidence="5" id="KW-1185">Reference proteome</keyword>
<dbReference type="PANTHER" id="PTHR35152:SF1">
    <property type="entry name" value="DOMAIN SIGNALLING PROTEIN, PUTATIVE (AFU_ORTHOLOGUE AFUA_5G11310)-RELATED"/>
    <property type="match status" value="1"/>
</dbReference>
<feature type="transmembrane region" description="Helical" evidence="2">
    <location>
        <begin position="174"/>
        <end position="194"/>
    </location>
</feature>
<evidence type="ECO:0000256" key="1">
    <source>
        <dbReference type="SAM" id="MobiDB-lite"/>
    </source>
</evidence>
<evidence type="ECO:0000256" key="2">
    <source>
        <dbReference type="SAM" id="Phobius"/>
    </source>
</evidence>
<feature type="transmembrane region" description="Helical" evidence="2">
    <location>
        <begin position="206"/>
        <end position="229"/>
    </location>
</feature>
<keyword evidence="2" id="KW-0812">Transmembrane</keyword>
<feature type="transmembrane region" description="Helical" evidence="2">
    <location>
        <begin position="50"/>
        <end position="70"/>
    </location>
</feature>
<comment type="caution">
    <text evidence="4">The sequence shown here is derived from an EMBL/GenBank/DDBJ whole genome shotgun (WGS) entry which is preliminary data.</text>
</comment>
<feature type="domain" description="MHYT" evidence="3">
    <location>
        <begin position="12"/>
        <end position="232"/>
    </location>
</feature>
<dbReference type="PANTHER" id="PTHR35152">
    <property type="entry name" value="DOMAIN SIGNALLING PROTEIN, PUTATIVE (AFU_ORTHOLOGUE AFUA_5G11310)-RELATED"/>
    <property type="match status" value="1"/>
</dbReference>
<reference evidence="4" key="1">
    <citation type="submission" date="2021-12" db="EMBL/GenBank/DDBJ databases">
        <title>Prjna785345.</title>
        <authorList>
            <person name="Rujirawat T."/>
            <person name="Krajaejun T."/>
        </authorList>
    </citation>
    <scope>NUCLEOTIDE SEQUENCE</scope>
    <source>
        <strain evidence="4">Pi057C3</strain>
    </source>
</reference>
<dbReference type="InterPro" id="IPR005330">
    <property type="entry name" value="MHYT_dom"/>
</dbReference>
<feature type="transmembrane region" description="Helical" evidence="2">
    <location>
        <begin position="12"/>
        <end position="29"/>
    </location>
</feature>
<keyword evidence="2" id="KW-0472">Membrane</keyword>